<keyword evidence="3" id="KW-1185">Reference proteome</keyword>
<evidence type="ECO:0000313" key="3">
    <source>
        <dbReference type="Proteomes" id="UP001233999"/>
    </source>
</evidence>
<comment type="caution">
    <text evidence="2">The sequence shown here is derived from an EMBL/GenBank/DDBJ whole genome shotgun (WGS) entry which is preliminary data.</text>
</comment>
<proteinExistence type="predicted"/>
<accession>A0AAD8AH31</accession>
<sequence length="58" mass="6676">AHVIRVRGWKMFVSLLIGFNVAYFCYRRLVENLLGVGPPFVSMCIKSSRKTFQTVHSD</sequence>
<organism evidence="2 3">
    <name type="scientific">Diploptera punctata</name>
    <name type="common">Pacific beetle cockroach</name>
    <dbReference type="NCBI Taxonomy" id="6984"/>
    <lineage>
        <taxon>Eukaryota</taxon>
        <taxon>Metazoa</taxon>
        <taxon>Ecdysozoa</taxon>
        <taxon>Arthropoda</taxon>
        <taxon>Hexapoda</taxon>
        <taxon>Insecta</taxon>
        <taxon>Pterygota</taxon>
        <taxon>Neoptera</taxon>
        <taxon>Polyneoptera</taxon>
        <taxon>Dictyoptera</taxon>
        <taxon>Blattodea</taxon>
        <taxon>Blaberoidea</taxon>
        <taxon>Blaberidae</taxon>
        <taxon>Diplopterinae</taxon>
        <taxon>Diploptera</taxon>
    </lineage>
</organism>
<keyword evidence="1" id="KW-0472">Membrane</keyword>
<feature type="non-terminal residue" evidence="2">
    <location>
        <position position="1"/>
    </location>
</feature>
<reference evidence="2" key="1">
    <citation type="journal article" date="2023" name="IScience">
        <title>Live-bearing cockroach genome reveals convergent evolutionary mechanisms linked to viviparity in insects and beyond.</title>
        <authorList>
            <person name="Fouks B."/>
            <person name="Harrison M.C."/>
            <person name="Mikhailova A.A."/>
            <person name="Marchal E."/>
            <person name="English S."/>
            <person name="Carruthers M."/>
            <person name="Jennings E.C."/>
            <person name="Chiamaka E.L."/>
            <person name="Frigard R.A."/>
            <person name="Pippel M."/>
            <person name="Attardo G.M."/>
            <person name="Benoit J.B."/>
            <person name="Bornberg-Bauer E."/>
            <person name="Tobe S.S."/>
        </authorList>
    </citation>
    <scope>NUCLEOTIDE SEQUENCE</scope>
    <source>
        <strain evidence="2">Stay&amp;Tobe</strain>
    </source>
</reference>
<gene>
    <name evidence="2" type="ORF">L9F63_010680</name>
</gene>
<feature type="non-terminal residue" evidence="2">
    <location>
        <position position="58"/>
    </location>
</feature>
<dbReference type="Proteomes" id="UP001233999">
    <property type="component" value="Unassembled WGS sequence"/>
</dbReference>
<evidence type="ECO:0000313" key="2">
    <source>
        <dbReference type="EMBL" id="KAJ9598665.1"/>
    </source>
</evidence>
<reference evidence="2" key="2">
    <citation type="submission" date="2023-05" db="EMBL/GenBank/DDBJ databases">
        <authorList>
            <person name="Fouks B."/>
        </authorList>
    </citation>
    <scope>NUCLEOTIDE SEQUENCE</scope>
    <source>
        <strain evidence="2">Stay&amp;Tobe</strain>
        <tissue evidence="2">Testes</tissue>
    </source>
</reference>
<evidence type="ECO:0000256" key="1">
    <source>
        <dbReference type="SAM" id="Phobius"/>
    </source>
</evidence>
<name>A0AAD8AH31_DIPPU</name>
<keyword evidence="1" id="KW-0812">Transmembrane</keyword>
<dbReference type="AlphaFoldDB" id="A0AAD8AH31"/>
<dbReference type="EMBL" id="JASPKZ010001200">
    <property type="protein sequence ID" value="KAJ9598665.1"/>
    <property type="molecule type" value="Genomic_DNA"/>
</dbReference>
<keyword evidence="1" id="KW-1133">Transmembrane helix</keyword>
<protein>
    <submittedName>
        <fullName evidence="2">Uncharacterized protein</fullName>
    </submittedName>
</protein>
<feature type="transmembrane region" description="Helical" evidence="1">
    <location>
        <begin position="12"/>
        <end position="30"/>
    </location>
</feature>